<proteinExistence type="predicted"/>
<comment type="caution">
    <text evidence="1">The sequence shown here is derived from an EMBL/GenBank/DDBJ whole genome shotgun (WGS) entry which is preliminary data.</text>
</comment>
<accession>A0A427A2T8</accession>
<dbReference type="AlphaFoldDB" id="A0A427A2T8"/>
<evidence type="ECO:0000313" key="1">
    <source>
        <dbReference type="EMBL" id="RRT70512.1"/>
    </source>
</evidence>
<evidence type="ECO:0000313" key="2">
    <source>
        <dbReference type="Proteomes" id="UP000287651"/>
    </source>
</evidence>
<sequence>MRLGTHQECVGSSPKVSGVCQDGTREFARRRPRLVERLSGVAEKVARNNRPRSSLGIRPGLDDAVGPRREFAVRFTEGIEKLARNTSGDRRKKTIRPTVRIPEAAGLAGVNHPYLNFSNTVRFWL</sequence>
<reference evidence="1 2" key="1">
    <citation type="journal article" date="2014" name="Agronomy (Basel)">
        <title>A Draft Genome Sequence for Ensete ventricosum, the Drought-Tolerant Tree Against Hunger.</title>
        <authorList>
            <person name="Harrison J."/>
            <person name="Moore K.A."/>
            <person name="Paszkiewicz K."/>
            <person name="Jones T."/>
            <person name="Grant M."/>
            <person name="Ambacheew D."/>
            <person name="Muzemil S."/>
            <person name="Studholme D.J."/>
        </authorList>
    </citation>
    <scope>NUCLEOTIDE SEQUENCE [LARGE SCALE GENOMIC DNA]</scope>
</reference>
<dbReference type="Proteomes" id="UP000287651">
    <property type="component" value="Unassembled WGS sequence"/>
</dbReference>
<dbReference type="EMBL" id="AMZH03003991">
    <property type="protein sequence ID" value="RRT70512.1"/>
    <property type="molecule type" value="Genomic_DNA"/>
</dbReference>
<protein>
    <submittedName>
        <fullName evidence="1">Uncharacterized protein</fullName>
    </submittedName>
</protein>
<organism evidence="1 2">
    <name type="scientific">Ensete ventricosum</name>
    <name type="common">Abyssinian banana</name>
    <name type="synonym">Musa ensete</name>
    <dbReference type="NCBI Taxonomy" id="4639"/>
    <lineage>
        <taxon>Eukaryota</taxon>
        <taxon>Viridiplantae</taxon>
        <taxon>Streptophyta</taxon>
        <taxon>Embryophyta</taxon>
        <taxon>Tracheophyta</taxon>
        <taxon>Spermatophyta</taxon>
        <taxon>Magnoliopsida</taxon>
        <taxon>Liliopsida</taxon>
        <taxon>Zingiberales</taxon>
        <taxon>Musaceae</taxon>
        <taxon>Ensete</taxon>
    </lineage>
</organism>
<gene>
    <name evidence="1" type="ORF">B296_00000782</name>
</gene>
<name>A0A427A2T8_ENSVE</name>